<protein>
    <submittedName>
        <fullName evidence="1">Uncharacterized protein</fullName>
    </submittedName>
</protein>
<dbReference type="EMBL" id="JADEXG010000091">
    <property type="protein sequence ID" value="MBE9080210.1"/>
    <property type="molecule type" value="Genomic_DNA"/>
</dbReference>
<reference evidence="1" key="1">
    <citation type="submission" date="2020-10" db="EMBL/GenBank/DDBJ databases">
        <authorList>
            <person name="Castelo-Branco R."/>
            <person name="Eusebio N."/>
            <person name="Adriana R."/>
            <person name="Vieira A."/>
            <person name="Brugerolle De Fraissinette N."/>
            <person name="Rezende De Castro R."/>
            <person name="Schneider M.P."/>
            <person name="Vasconcelos V."/>
            <person name="Leao P.N."/>
        </authorList>
    </citation>
    <scope>NUCLEOTIDE SEQUENCE</scope>
    <source>
        <strain evidence="1">LEGE 07310</strain>
    </source>
</reference>
<evidence type="ECO:0000313" key="2">
    <source>
        <dbReference type="Proteomes" id="UP000636505"/>
    </source>
</evidence>
<proteinExistence type="predicted"/>
<evidence type="ECO:0000313" key="1">
    <source>
        <dbReference type="EMBL" id="MBE9080210.1"/>
    </source>
</evidence>
<comment type="caution">
    <text evidence="1">The sequence shown here is derived from an EMBL/GenBank/DDBJ whole genome shotgun (WGS) entry which is preliminary data.</text>
</comment>
<gene>
    <name evidence="1" type="ORF">IQ241_23470</name>
</gene>
<sequence length="67" mass="7518">MSRAIIDQIVEQLKVMPQPMQQQVLQFARELGQSKIQGIPGKDLLKFAGTLPPDDLALMKAAIEQDW</sequence>
<accession>A0A8J7DPS4</accession>
<organism evidence="1 2">
    <name type="scientific">Vasconcelosia minhoensis LEGE 07310</name>
    <dbReference type="NCBI Taxonomy" id="915328"/>
    <lineage>
        <taxon>Bacteria</taxon>
        <taxon>Bacillati</taxon>
        <taxon>Cyanobacteriota</taxon>
        <taxon>Cyanophyceae</taxon>
        <taxon>Nodosilineales</taxon>
        <taxon>Cymatolegaceae</taxon>
        <taxon>Vasconcelosia</taxon>
        <taxon>Vasconcelosia minhoensis</taxon>
    </lineage>
</organism>
<dbReference type="Proteomes" id="UP000636505">
    <property type="component" value="Unassembled WGS sequence"/>
</dbReference>
<dbReference type="AlphaFoldDB" id="A0A8J7DPS4"/>
<name>A0A8J7DPS4_9CYAN</name>
<keyword evidence="2" id="KW-1185">Reference proteome</keyword>
<dbReference type="RefSeq" id="WP_193911928.1">
    <property type="nucleotide sequence ID" value="NZ_JADEXG010000091.1"/>
</dbReference>